<dbReference type="AlphaFoldDB" id="A0A6C0KWA9"/>
<organism evidence="1">
    <name type="scientific">viral metagenome</name>
    <dbReference type="NCBI Taxonomy" id="1070528"/>
    <lineage>
        <taxon>unclassified sequences</taxon>
        <taxon>metagenomes</taxon>
        <taxon>organismal metagenomes</taxon>
    </lineage>
</organism>
<evidence type="ECO:0000313" key="1">
    <source>
        <dbReference type="EMBL" id="QHU21426.1"/>
    </source>
</evidence>
<sequence length="534" mass="64083">MSSTQESIQDYCTKIVDLFEKYKSNPYMSARLKFHINNILPVTLENECKNREKRVERNQYLSNEQQVFIQVFLSKNQYFYLHNNNCFYQYNEKNYNIVKEDDIQHQLLSSISKDRKLMQWKYKTKINIIKQIKERNLFKSIPETDTIQNVLNYLYPSIFESKNEAKYFLTIIGDNILKKGNDNIFFIKPKTRKYLSEIENIAYLTTGITNIGNNFVTKYHESYKYESCRILKLNDNLNIDIWCDIIKKFGLDILCVAAHYSNRYENAETFLQNSVTEDLKNYTLFFKNKGENEIIDDFCNHSIKICNTENQVRISWKNIHYIWKLFISKFSLPNMIYSNHLKMLIKERFLYDDSCDSFCNITSLLMPLVNIFIDFWETNIIIESQYNEDNEFEIDELCTLFKKWNNKNKGNNSNISEHSVLKIIEHYYPNVEIVDNKYVLNVKCKVWDKLADIEYALSHLKCEHNQSHNINDCSLLSFDYAYDYYFNFCNKNKMSSDAKYVVSKRFFEKYLYSNLSNFIVFEKFISSEWFHNNE</sequence>
<reference evidence="1" key="1">
    <citation type="journal article" date="2020" name="Nature">
        <title>Giant virus diversity and host interactions through global metagenomics.</title>
        <authorList>
            <person name="Schulz F."/>
            <person name="Roux S."/>
            <person name="Paez-Espino D."/>
            <person name="Jungbluth S."/>
            <person name="Walsh D.A."/>
            <person name="Denef V.J."/>
            <person name="McMahon K.D."/>
            <person name="Konstantinidis K.T."/>
            <person name="Eloe-Fadrosh E.A."/>
            <person name="Kyrpides N.C."/>
            <person name="Woyke T."/>
        </authorList>
    </citation>
    <scope>NUCLEOTIDE SEQUENCE</scope>
    <source>
        <strain evidence="1">GVMAG-S-3300013094-109</strain>
    </source>
</reference>
<proteinExistence type="predicted"/>
<name>A0A6C0KWA9_9ZZZZ</name>
<dbReference type="EMBL" id="MN740990">
    <property type="protein sequence ID" value="QHU21426.1"/>
    <property type="molecule type" value="Genomic_DNA"/>
</dbReference>
<protein>
    <submittedName>
        <fullName evidence="1">Uncharacterized protein</fullName>
    </submittedName>
</protein>
<accession>A0A6C0KWA9</accession>